<dbReference type="STRING" id="915471.SAMN05216201_10997"/>
<sequence length="650" mass="67635">MNTRRKTLPPVPAKAPAELRPLIAAMTEMLETGEGVRGNPLDRKPTIRDLLDGGVARLRIAGNPGSGLVPGNAPPDLSVPPAPTGFAATGSFFGMVHLSWDPPHERYRNHAYANIYRSETDNFANAALVGREAGMFYSDRVRNDITSVSDPLSLPGYYYWVTFSSTANIEGPPNSPDGAFAQPLPDGSYLLAQLSGTLGSSQLDKTLRDRIDKIDGPTTLAGSVAQRISAESAARAAALASQNSALSASIAAERDARIAGLASAQGYTDAKITAEQTARADGFSALATQIEQIEAGLGGDYTVGMAIERQARIDGDGALASSIATLTSYAQGVAADVVSEQQARVSADEALASDVSALYVETGELQSSIYVEAQARISGDSALSAVQQVIAAANAVGSAAHKVSSEVFISENEAMATRIEELRVEIGDTEAAIRTDMAVLATADTALASSLATVQSTMAGNTASIQQHAESINGLSGAYTLKLDVNGYVSGFGAYNSGTQADFAVLADRFWVARPGAANSKVKPFMVVDGKVYMDSAFIRDASIQQGQLGPIGFGKIFDGAGSPVTTVAGKLRADMLDVDSLRVGDANISGVIQSSAVNAAGLRRWVLDKNGGLTLNGAGAGGRMEIRDTVIKVFDSAGRLRVHIGDLNA</sequence>
<name>A0A1H6Z676_9PSED</name>
<dbReference type="OrthoDB" id="7031561at2"/>
<dbReference type="Gene3D" id="2.60.40.10">
    <property type="entry name" value="Immunoglobulins"/>
    <property type="match status" value="1"/>
</dbReference>
<dbReference type="InterPro" id="IPR013783">
    <property type="entry name" value="Ig-like_fold"/>
</dbReference>
<evidence type="ECO:0000313" key="2">
    <source>
        <dbReference type="EMBL" id="SEJ46927.1"/>
    </source>
</evidence>
<reference evidence="3" key="1">
    <citation type="submission" date="2016-10" db="EMBL/GenBank/DDBJ databases">
        <authorList>
            <person name="Varghese N."/>
            <person name="Submissions S."/>
        </authorList>
    </citation>
    <scope>NUCLEOTIDE SEQUENCE [LARGE SCALE GENOMIC DNA]</scope>
    <source>
        <strain evidence="3">LMG 25967</strain>
    </source>
</reference>
<evidence type="ECO:0000259" key="1">
    <source>
        <dbReference type="Pfam" id="PF09327"/>
    </source>
</evidence>
<dbReference type="RefSeq" id="WP_090311385.1">
    <property type="nucleotide sequence ID" value="NZ_FNZE01000009.1"/>
</dbReference>
<dbReference type="InterPro" id="IPR015406">
    <property type="entry name" value="GpJ_CSF"/>
</dbReference>
<proteinExistence type="predicted"/>
<dbReference type="Pfam" id="PF09327">
    <property type="entry name" value="Phage_Tail_Tip"/>
    <property type="match status" value="1"/>
</dbReference>
<dbReference type="AlphaFoldDB" id="A0A1H6Z676"/>
<feature type="domain" description="Tip attachment protein J central straight fiber" evidence="1">
    <location>
        <begin position="468"/>
        <end position="626"/>
    </location>
</feature>
<gene>
    <name evidence="2" type="ORF">SAMN05216201_10997</name>
</gene>
<keyword evidence="3" id="KW-1185">Reference proteome</keyword>
<dbReference type="Proteomes" id="UP000242930">
    <property type="component" value="Unassembled WGS sequence"/>
</dbReference>
<evidence type="ECO:0000313" key="3">
    <source>
        <dbReference type="Proteomes" id="UP000242930"/>
    </source>
</evidence>
<dbReference type="PANTHER" id="PTHR36251:SF2">
    <property type="entry name" value="GIFSY-2 PROPHAGE HOST SPECIFICITY PROTEIN J, PHAGE LAMBDA"/>
    <property type="match status" value="1"/>
</dbReference>
<organism evidence="2 3">
    <name type="scientific">Pseudomonas linyingensis</name>
    <dbReference type="NCBI Taxonomy" id="915471"/>
    <lineage>
        <taxon>Bacteria</taxon>
        <taxon>Pseudomonadati</taxon>
        <taxon>Pseudomonadota</taxon>
        <taxon>Gammaproteobacteria</taxon>
        <taxon>Pseudomonadales</taxon>
        <taxon>Pseudomonadaceae</taxon>
        <taxon>Pseudomonas</taxon>
    </lineage>
</organism>
<protein>
    <recommendedName>
        <fullName evidence="1">Tip attachment protein J central straight fiber domain-containing protein</fullName>
    </recommendedName>
</protein>
<dbReference type="InterPro" id="IPR053171">
    <property type="entry name" value="Viral_Tip_Attach_Protein"/>
</dbReference>
<accession>A0A1H6Z676</accession>
<dbReference type="PANTHER" id="PTHR36251">
    <property type="entry name" value="FELS-1 PROPHAGE HOST SPECIFICITY PROTEIN-RELATED"/>
    <property type="match status" value="1"/>
</dbReference>
<dbReference type="EMBL" id="FNZE01000009">
    <property type="protein sequence ID" value="SEJ46927.1"/>
    <property type="molecule type" value="Genomic_DNA"/>
</dbReference>